<gene>
    <name evidence="5" type="ORF">SG35_008645</name>
</gene>
<keyword evidence="4" id="KW-0865">Zymogen</keyword>
<sequence length="838" mass="92448">MSFVLLLGGCGGEDNDNTDSEKTLVAFAPDGELSAEIRWTDYGVPHITADNLQSLGYGSGFAYARDNICILADQIVKVRSERAKYFGPDEVENSGDSAHLISDFGYLALKVMASANEHYPALSENSRALLEGYTSGYNRYLAETGVENLAPACAGQSWVKPITPQELTAYIFATSQLASGEEFMELAFFAAPGDDNSFQPYAAKSDNLAKAQDKTINNTSFIAGLRQNIRHQADSFTPPNQRHDNLGSNGWGLGKDNTENGRGLVLANPHFPYTGHLRFWQSHLTIPGVLDVMGGSLQGLPGVINIGFNQHIAWTHTVSKSRRFVLYQLSLSEDNPLQYQFDEQSREISKQTFQIEVKSGEESITLAKDYYYSHHGLMVETPPQMNLLPWSESSAFTLRDAAEENTDLIDHWLAINLAGNLEEFQQAYRDYDGIPWVNTMYADDAGNAFYIDKTRVLNLSDDALALMRTDPQLVATRDALDFDILPGNTSLFEPDGLNTYQQAPKLLRADYVQNSNDSYWATNLNEPMSGYSILYGDDLVPLSLRTRMGLTLLSDSAGEDGLFSADEVENALLGNRGYLAEQVLSDLINQCQAHGSEPVTLENGLEVNIEPACNALSNFNGVMSRDSQSGHIFKEFAFKFDQEQHFSLAFNVSDPLNTPNTLASDPSVLQAFAAAVANINQSGLDHNATLGNIQFSEKTIIDSEGAYASGLRFPWAGSTHAEGGFNVFSPVKDNDTLYPVHQYPRVLDVETGQTMESGLSEQGYHINYGSSWMFVVSFTDSGPAARGLLTFSQSSDSDSPHMDDQTRYYSDFTALRPLLFTRQEVLNNTIDKRELTSN</sequence>
<dbReference type="Proteomes" id="UP000032568">
    <property type="component" value="Chromosome"/>
</dbReference>
<organism evidence="5 6">
    <name type="scientific">Thalassomonas actiniarum</name>
    <dbReference type="NCBI Taxonomy" id="485447"/>
    <lineage>
        <taxon>Bacteria</taxon>
        <taxon>Pseudomonadati</taxon>
        <taxon>Pseudomonadota</taxon>
        <taxon>Gammaproteobacteria</taxon>
        <taxon>Alteromonadales</taxon>
        <taxon>Colwelliaceae</taxon>
        <taxon>Thalassomonas</taxon>
    </lineage>
</organism>
<comment type="similarity">
    <text evidence="1">Belongs to the peptidase S45 family.</text>
</comment>
<evidence type="ECO:0000256" key="2">
    <source>
        <dbReference type="ARBA" id="ARBA00022729"/>
    </source>
</evidence>
<evidence type="ECO:0000256" key="4">
    <source>
        <dbReference type="ARBA" id="ARBA00023145"/>
    </source>
</evidence>
<evidence type="ECO:0000256" key="3">
    <source>
        <dbReference type="ARBA" id="ARBA00022801"/>
    </source>
</evidence>
<accession>A0AAE9YY93</accession>
<dbReference type="GO" id="GO:0016811">
    <property type="term" value="F:hydrolase activity, acting on carbon-nitrogen (but not peptide) bonds, in linear amides"/>
    <property type="evidence" value="ECO:0007669"/>
    <property type="project" value="InterPro"/>
</dbReference>
<proteinExistence type="inferred from homology"/>
<dbReference type="InterPro" id="IPR029055">
    <property type="entry name" value="Ntn_hydrolases_N"/>
</dbReference>
<dbReference type="InterPro" id="IPR002692">
    <property type="entry name" value="S45"/>
</dbReference>
<reference evidence="5 6" key="1">
    <citation type="journal article" date="2015" name="Genome Announc.">
        <title>Draft Genome Sequences of Marine Isolates of Thalassomonas viridans and Thalassomonas actiniarum.</title>
        <authorList>
            <person name="Olonade I."/>
            <person name="van Zyl L.J."/>
            <person name="Trindade M."/>
        </authorList>
    </citation>
    <scope>NUCLEOTIDE SEQUENCE [LARGE SCALE GENOMIC DNA]</scope>
    <source>
        <strain evidence="5 6">A5K-106</strain>
    </source>
</reference>
<dbReference type="InterPro" id="IPR043146">
    <property type="entry name" value="Penicillin_amidase_N_B-knob"/>
</dbReference>
<keyword evidence="3" id="KW-0378">Hydrolase</keyword>
<dbReference type="PANTHER" id="PTHR34218">
    <property type="entry name" value="PEPTIDASE S45 PENICILLIN AMIDASE"/>
    <property type="match status" value="1"/>
</dbReference>
<dbReference type="PANTHER" id="PTHR34218:SF3">
    <property type="entry name" value="ACYL-HOMOSERINE LACTONE ACYLASE PVDQ"/>
    <property type="match status" value="1"/>
</dbReference>
<reference evidence="5 6" key="2">
    <citation type="journal article" date="2022" name="Mar. Drugs">
        <title>Bioassay-Guided Fractionation Leads to the Detection of Cholic Acid Generated by the Rare Thalassomonas sp.</title>
        <authorList>
            <person name="Pheiffer F."/>
            <person name="Schneider Y.K."/>
            <person name="Hansen E.H."/>
            <person name="Andersen J.H."/>
            <person name="Isaksson J."/>
            <person name="Busche T."/>
            <person name="R C."/>
            <person name="Kalinowski J."/>
            <person name="Zyl L.V."/>
            <person name="Trindade M."/>
        </authorList>
    </citation>
    <scope>NUCLEOTIDE SEQUENCE [LARGE SCALE GENOMIC DNA]</scope>
    <source>
        <strain evidence="5 6">A5K-106</strain>
    </source>
</reference>
<dbReference type="EMBL" id="CP059735">
    <property type="protein sequence ID" value="WDE01817.1"/>
    <property type="molecule type" value="Genomic_DNA"/>
</dbReference>
<keyword evidence="2" id="KW-0732">Signal</keyword>
<dbReference type="Gene3D" id="2.30.120.10">
    <property type="match status" value="1"/>
</dbReference>
<evidence type="ECO:0000256" key="1">
    <source>
        <dbReference type="ARBA" id="ARBA00006586"/>
    </source>
</evidence>
<name>A0AAE9YY93_9GAMM</name>
<dbReference type="AlphaFoldDB" id="A0AAE9YY93"/>
<dbReference type="InterPro" id="IPR043147">
    <property type="entry name" value="Penicillin_amidase_A-knob"/>
</dbReference>
<protein>
    <submittedName>
        <fullName evidence="5">Penicillin acylase family protein</fullName>
    </submittedName>
</protein>
<dbReference type="Gene3D" id="1.10.439.10">
    <property type="entry name" value="Penicillin Amidohydrolase, domain 1"/>
    <property type="match status" value="1"/>
</dbReference>
<keyword evidence="6" id="KW-1185">Reference proteome</keyword>
<dbReference type="GO" id="GO:0017000">
    <property type="term" value="P:antibiotic biosynthetic process"/>
    <property type="evidence" value="ECO:0007669"/>
    <property type="project" value="InterPro"/>
</dbReference>
<dbReference type="KEGG" id="tact:SG35_008645"/>
<dbReference type="Pfam" id="PF01804">
    <property type="entry name" value="Penicil_amidase"/>
    <property type="match status" value="1"/>
</dbReference>
<dbReference type="InterPro" id="IPR023343">
    <property type="entry name" value="Penicillin_amidase_dom1"/>
</dbReference>
<evidence type="ECO:0000313" key="6">
    <source>
        <dbReference type="Proteomes" id="UP000032568"/>
    </source>
</evidence>
<dbReference type="Gene3D" id="3.60.20.10">
    <property type="entry name" value="Glutamine Phosphoribosylpyrophosphate, subunit 1, domain 1"/>
    <property type="match status" value="1"/>
</dbReference>
<dbReference type="Gene3D" id="1.10.1400.10">
    <property type="match status" value="1"/>
</dbReference>
<dbReference type="SUPFAM" id="SSF56235">
    <property type="entry name" value="N-terminal nucleophile aminohydrolases (Ntn hydrolases)"/>
    <property type="match status" value="1"/>
</dbReference>
<evidence type="ECO:0000313" key="5">
    <source>
        <dbReference type="EMBL" id="WDE01817.1"/>
    </source>
</evidence>